<organism evidence="2 3">
    <name type="scientific">Burkholderia mayonis</name>
    <dbReference type="NCBI Taxonomy" id="1385591"/>
    <lineage>
        <taxon>Bacteria</taxon>
        <taxon>Pseudomonadati</taxon>
        <taxon>Pseudomonadota</taxon>
        <taxon>Betaproteobacteria</taxon>
        <taxon>Burkholderiales</taxon>
        <taxon>Burkholderiaceae</taxon>
        <taxon>Burkholderia</taxon>
        <taxon>pseudomallei group</taxon>
    </lineage>
</organism>
<reference evidence="2 3" key="1">
    <citation type="submission" date="2015-12" db="EMBL/GenBank/DDBJ databases">
        <title>Diversity of Burkholderia near neighbor genomes.</title>
        <authorList>
            <person name="Sahl J."/>
            <person name="Wagner D."/>
            <person name="Keim P."/>
        </authorList>
    </citation>
    <scope>NUCLEOTIDE SEQUENCE [LARGE SCALE GENOMIC DNA]</scope>
    <source>
        <strain evidence="2 3">BDU6</strain>
    </source>
</reference>
<dbReference type="SUPFAM" id="SSF56219">
    <property type="entry name" value="DNase I-like"/>
    <property type="match status" value="1"/>
</dbReference>
<dbReference type="Gene3D" id="3.60.10.10">
    <property type="entry name" value="Endonuclease/exonuclease/phosphatase"/>
    <property type="match status" value="1"/>
</dbReference>
<dbReference type="Pfam" id="PF03372">
    <property type="entry name" value="Exo_endo_phos"/>
    <property type="match status" value="1"/>
</dbReference>
<dbReference type="GO" id="GO:0003824">
    <property type="term" value="F:catalytic activity"/>
    <property type="evidence" value="ECO:0007669"/>
    <property type="project" value="InterPro"/>
</dbReference>
<evidence type="ECO:0000313" key="3">
    <source>
        <dbReference type="Proteomes" id="UP000062519"/>
    </source>
</evidence>
<dbReference type="InterPro" id="IPR036691">
    <property type="entry name" value="Endo/exonu/phosph_ase_sf"/>
</dbReference>
<keyword evidence="3" id="KW-1185">Reference proteome</keyword>
<dbReference type="KEGG" id="buu:WS70_00760"/>
<accession>A0A1B4FA14</accession>
<dbReference type="Proteomes" id="UP000062519">
    <property type="component" value="Chromosome 1"/>
</dbReference>
<protein>
    <recommendedName>
        <fullName evidence="1">Endonuclease/exonuclease/phosphatase domain-containing protein</fullName>
    </recommendedName>
</protein>
<evidence type="ECO:0000313" key="2">
    <source>
        <dbReference type="EMBL" id="AOJ00527.1"/>
    </source>
</evidence>
<sequence>MSLKGEKMIIATWNMLGATNAVYLDPVLQQTRANVLCLQECGSNFATLLEERAPIIGNDGAIIGYTGNFRVRADFMECVYWEAPQDRLGLAVLSNIAPSERHILMPAAAGFNPNSPRAMPWCTVTDPQTRNAITIYSIHSPPVSRNVTLANVCTWNNAQIGQISQLGGTWACVGDFNAPPNAAGFVPPPQGAVVSSNRATQQGGGILDYAITNAPGFTFSQAGTQLVGASDHYPQSFRW</sequence>
<dbReference type="EMBL" id="CP013386">
    <property type="protein sequence ID" value="AOJ00527.1"/>
    <property type="molecule type" value="Genomic_DNA"/>
</dbReference>
<proteinExistence type="predicted"/>
<name>A0A1B4FA14_9BURK</name>
<dbReference type="AlphaFoldDB" id="A0A1B4FA14"/>
<dbReference type="InterPro" id="IPR005135">
    <property type="entry name" value="Endo/exonuclease/phosphatase"/>
</dbReference>
<gene>
    <name evidence="2" type="ORF">WS70_00760</name>
</gene>
<evidence type="ECO:0000259" key="1">
    <source>
        <dbReference type="Pfam" id="PF03372"/>
    </source>
</evidence>
<feature type="domain" description="Endonuclease/exonuclease/phosphatase" evidence="1">
    <location>
        <begin position="11"/>
        <end position="232"/>
    </location>
</feature>